<evidence type="ECO:0000313" key="15">
    <source>
        <dbReference type="Proteomes" id="UP000472262"/>
    </source>
</evidence>
<dbReference type="GO" id="GO:0005768">
    <property type="term" value="C:endosome"/>
    <property type="evidence" value="ECO:0007669"/>
    <property type="project" value="UniProtKB-SubCell"/>
</dbReference>
<protein>
    <recommendedName>
        <fullName evidence="10">GTPase-activating protein and VPS9 domain-containing protein 1</fullName>
    </recommendedName>
</protein>
<keyword evidence="6" id="KW-0254">Endocytosis</keyword>
<evidence type="ECO:0000259" key="12">
    <source>
        <dbReference type="PROSITE" id="PS50018"/>
    </source>
</evidence>
<evidence type="ECO:0000256" key="10">
    <source>
        <dbReference type="ARBA" id="ARBA00074146"/>
    </source>
</evidence>
<evidence type="ECO:0000256" key="4">
    <source>
        <dbReference type="ARBA" id="ARBA00022468"/>
    </source>
</evidence>
<dbReference type="GO" id="GO:0016020">
    <property type="term" value="C:membrane"/>
    <property type="evidence" value="ECO:0007669"/>
    <property type="project" value="UniProtKB-SubCell"/>
</dbReference>
<dbReference type="GO" id="GO:0005096">
    <property type="term" value="F:GTPase activator activity"/>
    <property type="evidence" value="ECO:0007669"/>
    <property type="project" value="UniProtKB-KW"/>
</dbReference>
<accession>A0A672MXD8</accession>
<keyword evidence="7" id="KW-0344">Guanine-nucleotide releasing factor</keyword>
<dbReference type="Pfam" id="PF02204">
    <property type="entry name" value="VPS9"/>
    <property type="match status" value="1"/>
</dbReference>
<dbReference type="PROSITE" id="PS51205">
    <property type="entry name" value="VPS9"/>
    <property type="match status" value="1"/>
</dbReference>
<dbReference type="Pfam" id="PF18151">
    <property type="entry name" value="DUF5601"/>
    <property type="match status" value="1"/>
</dbReference>
<dbReference type="InterPro" id="IPR001936">
    <property type="entry name" value="RasGAP_dom"/>
</dbReference>
<reference evidence="14" key="1">
    <citation type="submission" date="2025-08" db="UniProtKB">
        <authorList>
            <consortium name="Ensembl"/>
        </authorList>
    </citation>
    <scope>IDENTIFICATION</scope>
</reference>
<feature type="compositionally biased region" description="Polar residues" evidence="11">
    <location>
        <begin position="447"/>
        <end position="474"/>
    </location>
</feature>
<dbReference type="GO" id="GO:0031267">
    <property type="term" value="F:small GTPase binding"/>
    <property type="evidence" value="ECO:0007669"/>
    <property type="project" value="TreeGrafter"/>
</dbReference>
<comment type="subcellular location">
    <subcellularLocation>
        <location evidence="2">Endosome</location>
    </subcellularLocation>
    <subcellularLocation>
        <location evidence="1">Membrane</location>
        <topology evidence="1">Peripheral membrane protein</topology>
    </subcellularLocation>
</comment>
<evidence type="ECO:0000256" key="11">
    <source>
        <dbReference type="SAM" id="MobiDB-lite"/>
    </source>
</evidence>
<dbReference type="InterPro" id="IPR037191">
    <property type="entry name" value="VPS9_dom_sf"/>
</dbReference>
<dbReference type="InterPro" id="IPR008936">
    <property type="entry name" value="Rho_GTPase_activation_prot"/>
</dbReference>
<feature type="compositionally biased region" description="Basic and acidic residues" evidence="11">
    <location>
        <begin position="801"/>
        <end position="820"/>
    </location>
</feature>
<dbReference type="CDD" id="cd05129">
    <property type="entry name" value="RasGAP_RAP6"/>
    <property type="match status" value="1"/>
</dbReference>
<evidence type="ECO:0000256" key="1">
    <source>
        <dbReference type="ARBA" id="ARBA00004170"/>
    </source>
</evidence>
<sequence>MVKPDIHTLAHHLKQERLYVASEKQLIQRLNNEVLKTAERLYRAAWIAKQQRINLDRLILTSAEASPAECCQHAKVLEDTQFVDGYKTLGFQESIYGEFLGRLRENPRLVASCLVAGERLSHEHTQGVIHTVFTSLYGNCIMQEDECYLLQVLRYLVEFELKESDNPRRLLRRGTCAFSILFKLFSEGLYSAKLFLTATLHEPIMQLLVEDEDHLETDPGKLIERFTPAQQERLFGEKGTDEYRRKVQAAVEANEAKLVALVNTFIGYLKQNTYCFPQSLRWIVSQMYKTLARVERLEVREVRTMCTDLLLTCFICPAIVNPEQYGIISDAPINEVARFNLMQVGQLLQQLAMSDADDGDPRRKSSLSKFDKTCVAAFLDVVIGGRAVETPPMSSMNLLEGLTRTVFYMTHNQLLALVDFVRSVTAGDQLREEDHLALETLLANVPQSRTTKSNSLELTPSNTPQLSPATTPANKKNRLPIAGSRSRSRSNMAQEGETEASSQESLQEVTPEEVLVISLGTSLQTVPGMMSENEVLTLHLGDGGQGDAPVDDTKLHGPSNRSNSVSSLDLEVESVSEGGPGPSGSNGAEALQLLEHEQGAAAENALGSLLCLPVLLDPYGSTISETTSEAWSVEVLPSDSEAADLKQEERLQELESCSGVGSTSDDTEVREVSSRPSTPGLSVVSGISATSEDIPNKIEDLRSECSSDFGGKDSVTSPDGEDSAHGAHSLSCAPSQADSLLAMFDPLSSGEGSSTGTIVRPKVHYPRPPHPPPDPPIPEASIMGHQEPRPPLFAPHLAQSDLEHPKQRHSYPERLVRSRSTDVVSAGRRPNSDPGLNRKTMMEEREPAGAYSTGPTSSPSKDSLKGESEDRKDSDDEKSDRNRPWWKKRFVPAIPKGEEPNSYTLKQLSKLITCVCISGIPDEPSAFRQSSKTQSAEAIMDKYKYIMEKRPTHSDGAVSGTYVGQGDSEHDSPKDEALQNISADDLPDSASQTAPPQDKTFSFSDIKKKLRLALCSADSVVFPIIPPATTRNGLPDHADPEDNEIVCFLKVQLAEAINLQDKNQMAQIQETTRCVSHLDPRTCRKLLTAMAEDYRKRAPYIAYLTRCRQGLQTSQAHLERLLQRVLRDKEVANRYFTTVCVRLLLEHMESKMLDFIKAFQGCTAADDKTAAVEDFLRYLYGAMAHDAIWQYASEEQLQDAQMAIERSVMNRIFKLAFYPNQDGDIHRDELFQEHIQRLSKVVTANHKALQIPEVYLKEAPWPSAQAEIRTINAYKTPRDKVQCILRMCSTIMNLLSLANEDAVPGADDFVPVLVFVLIKANPPCLLSTIQYINNFYASRLSGEECYWWMQFTAAVEFIKTIDDRK</sequence>
<dbReference type="SMART" id="SM00167">
    <property type="entry name" value="VPS9"/>
    <property type="match status" value="1"/>
</dbReference>
<feature type="domain" description="Ras-GAP" evidence="12">
    <location>
        <begin position="149"/>
        <end position="353"/>
    </location>
</feature>
<dbReference type="PROSITE" id="PS50018">
    <property type="entry name" value="RAS_GTPASE_ACTIV_2"/>
    <property type="match status" value="1"/>
</dbReference>
<feature type="region of interest" description="Disordered" evidence="11">
    <location>
        <begin position="653"/>
        <end position="731"/>
    </location>
</feature>
<gene>
    <name evidence="14" type="primary">gapvd1</name>
</gene>
<reference evidence="14" key="2">
    <citation type="submission" date="2025-09" db="UniProtKB">
        <authorList>
            <consortium name="Ensembl"/>
        </authorList>
    </citation>
    <scope>IDENTIFICATION</scope>
</reference>
<feature type="compositionally biased region" description="Basic and acidic residues" evidence="11">
    <location>
        <begin position="862"/>
        <end position="883"/>
    </location>
</feature>
<feature type="compositionally biased region" description="Polar residues" evidence="11">
    <location>
        <begin position="674"/>
        <end position="693"/>
    </location>
</feature>
<dbReference type="GO" id="GO:0005085">
    <property type="term" value="F:guanyl-nucleotide exchange factor activity"/>
    <property type="evidence" value="ECO:0007669"/>
    <property type="project" value="UniProtKB-KW"/>
</dbReference>
<evidence type="ECO:0000256" key="8">
    <source>
        <dbReference type="ARBA" id="ARBA00022753"/>
    </source>
</evidence>
<name>A0A672MXD8_SINGR</name>
<feature type="compositionally biased region" description="Pro residues" evidence="11">
    <location>
        <begin position="768"/>
        <end position="778"/>
    </location>
</feature>
<dbReference type="GO" id="GO:0005829">
    <property type="term" value="C:cytosol"/>
    <property type="evidence" value="ECO:0007669"/>
    <property type="project" value="TreeGrafter"/>
</dbReference>
<evidence type="ECO:0000256" key="6">
    <source>
        <dbReference type="ARBA" id="ARBA00022583"/>
    </source>
</evidence>
<dbReference type="Gene3D" id="1.20.1050.80">
    <property type="entry name" value="VPS9 domain"/>
    <property type="match status" value="1"/>
</dbReference>
<organism evidence="14 15">
    <name type="scientific">Sinocyclocheilus grahami</name>
    <name type="common">Dianchi golden-line fish</name>
    <name type="synonym">Barbus grahami</name>
    <dbReference type="NCBI Taxonomy" id="75366"/>
    <lineage>
        <taxon>Eukaryota</taxon>
        <taxon>Metazoa</taxon>
        <taxon>Chordata</taxon>
        <taxon>Craniata</taxon>
        <taxon>Vertebrata</taxon>
        <taxon>Euteleostomi</taxon>
        <taxon>Actinopterygii</taxon>
        <taxon>Neopterygii</taxon>
        <taxon>Teleostei</taxon>
        <taxon>Ostariophysi</taxon>
        <taxon>Cypriniformes</taxon>
        <taxon>Cyprinidae</taxon>
        <taxon>Cyprininae</taxon>
        <taxon>Sinocyclocheilus</taxon>
    </lineage>
</organism>
<dbReference type="Ensembl" id="ENSSGRT00000044879.1">
    <property type="protein sequence ID" value="ENSSGRP00000041886.1"/>
    <property type="gene ID" value="ENSSGRG00000021392.1"/>
</dbReference>
<dbReference type="PANTHER" id="PTHR23101:SF25">
    <property type="entry name" value="GTPASE-ACTIVATING PROTEIN AND VPS9 DOMAIN-CONTAINING PROTEIN 1"/>
    <property type="match status" value="1"/>
</dbReference>
<dbReference type="GO" id="GO:0051049">
    <property type="term" value="P:regulation of transport"/>
    <property type="evidence" value="ECO:0007669"/>
    <property type="project" value="UniProtKB-ARBA"/>
</dbReference>
<evidence type="ECO:0000259" key="13">
    <source>
        <dbReference type="PROSITE" id="PS51205"/>
    </source>
</evidence>
<evidence type="ECO:0000256" key="5">
    <source>
        <dbReference type="ARBA" id="ARBA00022553"/>
    </source>
</evidence>
<dbReference type="GO" id="GO:0006897">
    <property type="term" value="P:endocytosis"/>
    <property type="evidence" value="ECO:0007669"/>
    <property type="project" value="UniProtKB-KW"/>
</dbReference>
<dbReference type="InterPro" id="IPR041545">
    <property type="entry name" value="DUF5601"/>
</dbReference>
<evidence type="ECO:0000256" key="2">
    <source>
        <dbReference type="ARBA" id="ARBA00004177"/>
    </source>
</evidence>
<keyword evidence="5" id="KW-0597">Phosphoprotein</keyword>
<keyword evidence="4" id="KW-0343">GTPase activation</keyword>
<feature type="region of interest" description="Disordered" evidence="11">
    <location>
        <begin position="539"/>
        <end position="588"/>
    </location>
</feature>
<keyword evidence="8" id="KW-0967">Endosome</keyword>
<evidence type="ECO:0000313" key="14">
    <source>
        <dbReference type="Ensembl" id="ENSSGRP00000041886.1"/>
    </source>
</evidence>
<dbReference type="SUPFAM" id="SSF48350">
    <property type="entry name" value="GTPase activation domain, GAP"/>
    <property type="match status" value="1"/>
</dbReference>
<feature type="compositionally biased region" description="Polar residues" evidence="11">
    <location>
        <begin position="489"/>
        <end position="508"/>
    </location>
</feature>
<dbReference type="Gene3D" id="1.10.246.120">
    <property type="match status" value="1"/>
</dbReference>
<feature type="region of interest" description="Disordered" evidence="11">
    <location>
        <begin position="952"/>
        <end position="975"/>
    </location>
</feature>
<dbReference type="GO" id="GO:0030139">
    <property type="term" value="C:endocytic vesicle"/>
    <property type="evidence" value="ECO:0007669"/>
    <property type="project" value="TreeGrafter"/>
</dbReference>
<feature type="region of interest" description="Disordered" evidence="11">
    <location>
        <begin position="743"/>
        <end position="901"/>
    </location>
</feature>
<keyword evidence="9" id="KW-0472">Membrane</keyword>
<feature type="compositionally biased region" description="Basic and acidic residues" evidence="11">
    <location>
        <begin position="694"/>
        <end position="705"/>
    </location>
</feature>
<dbReference type="FunFam" id="1.10.506.10:FF:000009">
    <property type="entry name" value="GTPase-activating protein and VPS9 domain-containing protein 1 isoform X1"/>
    <property type="match status" value="1"/>
</dbReference>
<proteinExistence type="inferred from homology"/>
<evidence type="ECO:0000256" key="7">
    <source>
        <dbReference type="ARBA" id="ARBA00022658"/>
    </source>
</evidence>
<dbReference type="InterPro" id="IPR003123">
    <property type="entry name" value="VPS9"/>
</dbReference>
<feature type="compositionally biased region" description="Low complexity" evidence="11">
    <location>
        <begin position="562"/>
        <end position="577"/>
    </location>
</feature>
<dbReference type="Proteomes" id="UP000472262">
    <property type="component" value="Unassembled WGS sequence"/>
</dbReference>
<dbReference type="SUPFAM" id="SSF109993">
    <property type="entry name" value="VPS9 domain"/>
    <property type="match status" value="1"/>
</dbReference>
<dbReference type="Gene3D" id="1.10.506.10">
    <property type="entry name" value="GTPase Activation - p120gap, domain 1"/>
    <property type="match status" value="1"/>
</dbReference>
<dbReference type="FunFam" id="1.20.1050.80:FF:000001">
    <property type="entry name" value="GTPase-activating protein and VPS9 domain-containing protein 1 isoform X1"/>
    <property type="match status" value="1"/>
</dbReference>
<feature type="region of interest" description="Disordered" evidence="11">
    <location>
        <begin position="447"/>
        <end position="509"/>
    </location>
</feature>
<evidence type="ECO:0000256" key="3">
    <source>
        <dbReference type="ARBA" id="ARBA00008489"/>
    </source>
</evidence>
<comment type="similarity">
    <text evidence="3">Belongs to the GAPVD1 family.</text>
</comment>
<keyword evidence="15" id="KW-1185">Reference proteome</keyword>
<dbReference type="Pfam" id="PF00616">
    <property type="entry name" value="RasGAP"/>
    <property type="match status" value="1"/>
</dbReference>
<evidence type="ECO:0000256" key="9">
    <source>
        <dbReference type="ARBA" id="ARBA00023136"/>
    </source>
</evidence>
<feature type="domain" description="VPS9" evidence="13">
    <location>
        <begin position="1225"/>
        <end position="1365"/>
    </location>
</feature>
<dbReference type="InterPro" id="IPR045046">
    <property type="entry name" value="Vps9-like"/>
</dbReference>
<dbReference type="PANTHER" id="PTHR23101">
    <property type="entry name" value="RAB GDP/GTP EXCHANGE FACTOR"/>
    <property type="match status" value="1"/>
</dbReference>